<keyword evidence="3" id="KW-1185">Reference proteome</keyword>
<protein>
    <submittedName>
        <fullName evidence="2">Uncharacterized protein</fullName>
    </submittedName>
</protein>
<feature type="compositionally biased region" description="Pro residues" evidence="1">
    <location>
        <begin position="11"/>
        <end position="20"/>
    </location>
</feature>
<evidence type="ECO:0000256" key="1">
    <source>
        <dbReference type="SAM" id="MobiDB-lite"/>
    </source>
</evidence>
<evidence type="ECO:0000313" key="3">
    <source>
        <dbReference type="Proteomes" id="UP000565441"/>
    </source>
</evidence>
<reference evidence="2 3" key="1">
    <citation type="journal article" date="2020" name="ISME J.">
        <title>Uncovering the hidden diversity of litter-decomposition mechanisms in mushroom-forming fungi.</title>
        <authorList>
            <person name="Floudas D."/>
            <person name="Bentzer J."/>
            <person name="Ahren D."/>
            <person name="Johansson T."/>
            <person name="Persson P."/>
            <person name="Tunlid A."/>
        </authorList>
    </citation>
    <scope>NUCLEOTIDE SEQUENCE [LARGE SCALE GENOMIC DNA]</scope>
    <source>
        <strain evidence="2 3">CBS 661.87</strain>
    </source>
</reference>
<dbReference type="AlphaFoldDB" id="A0A8H5GQX1"/>
<comment type="caution">
    <text evidence="2">The sequence shown here is derived from an EMBL/GenBank/DDBJ whole genome shotgun (WGS) entry which is preliminary data.</text>
</comment>
<feature type="compositionally biased region" description="Polar residues" evidence="1">
    <location>
        <begin position="121"/>
        <end position="132"/>
    </location>
</feature>
<feature type="region of interest" description="Disordered" evidence="1">
    <location>
        <begin position="1"/>
        <end position="24"/>
    </location>
</feature>
<sequence>MLTVCSSQHPNTPPQEPLRPSPCLCPDLLDPRSVGRTAQQGSRLLRPNPLPSASVFANGNILFPKAGADGYRPPKGAPPTSQDQNPASLHPHLHPYQRLTHTNPSLAPSPRPRIPLSRSSVPQRTHTSQSAVEDQTHLFKVLLHPALAQHAYWEPQQVLAGEGEGKQV</sequence>
<proteinExistence type="predicted"/>
<accession>A0A8H5GQX1</accession>
<feature type="region of interest" description="Disordered" evidence="1">
    <location>
        <begin position="63"/>
        <end position="132"/>
    </location>
</feature>
<name>A0A8H5GQX1_9AGAR</name>
<dbReference type="EMBL" id="JAACJP010000055">
    <property type="protein sequence ID" value="KAF5369648.1"/>
    <property type="molecule type" value="Genomic_DNA"/>
</dbReference>
<dbReference type="Proteomes" id="UP000565441">
    <property type="component" value="Unassembled WGS sequence"/>
</dbReference>
<evidence type="ECO:0000313" key="2">
    <source>
        <dbReference type="EMBL" id="KAF5369648.1"/>
    </source>
</evidence>
<gene>
    <name evidence="2" type="ORF">D9615_010224</name>
</gene>
<feature type="compositionally biased region" description="Polar residues" evidence="1">
    <location>
        <begin position="1"/>
        <end position="10"/>
    </location>
</feature>
<organism evidence="2 3">
    <name type="scientific">Tricholomella constricta</name>
    <dbReference type="NCBI Taxonomy" id="117010"/>
    <lineage>
        <taxon>Eukaryota</taxon>
        <taxon>Fungi</taxon>
        <taxon>Dikarya</taxon>
        <taxon>Basidiomycota</taxon>
        <taxon>Agaricomycotina</taxon>
        <taxon>Agaricomycetes</taxon>
        <taxon>Agaricomycetidae</taxon>
        <taxon>Agaricales</taxon>
        <taxon>Tricholomatineae</taxon>
        <taxon>Lyophyllaceae</taxon>
        <taxon>Tricholomella</taxon>
    </lineage>
</organism>